<evidence type="ECO:0000313" key="2">
    <source>
        <dbReference type="Proteomes" id="UP000270834"/>
    </source>
</evidence>
<evidence type="ECO:0008006" key="3">
    <source>
        <dbReference type="Google" id="ProtNLM"/>
    </source>
</evidence>
<dbReference type="EMBL" id="RBSQ01001118">
    <property type="protein sequence ID" value="RMS47649.1"/>
    <property type="molecule type" value="Genomic_DNA"/>
</dbReference>
<dbReference type="Proteomes" id="UP000270834">
    <property type="component" value="Unassembled WGS sequence"/>
</dbReference>
<feature type="non-terminal residue" evidence="1">
    <location>
        <position position="1"/>
    </location>
</feature>
<accession>A0A3M5DC68</accession>
<proteinExistence type="predicted"/>
<reference evidence="1 2" key="1">
    <citation type="submission" date="2018-08" db="EMBL/GenBank/DDBJ databases">
        <title>Recombination of ecologically and evolutionarily significant loci maintains genetic cohesion in the Pseudomonas syringae species complex.</title>
        <authorList>
            <person name="Dillon M."/>
            <person name="Thakur S."/>
            <person name="Almeida R.N.D."/>
            <person name="Weir B.S."/>
            <person name="Guttman D.S."/>
        </authorList>
    </citation>
    <scope>NUCLEOTIDE SEQUENCE [LARGE SCALE GENOMIC DNA]</scope>
    <source>
        <strain evidence="1 2">ICMP 7846</strain>
    </source>
</reference>
<dbReference type="AlphaFoldDB" id="A0A3M5DC68"/>
<sequence>RTCYDHLAGELAVGVFARMLDAGWIEQEGRTLRLSATGEAGLAGLGIDLAEVRRRRRQFACARPDWSERKPHLGGALGAALLEACLRQGWLRPQDGSRALQVSPKGRAGLRGLAERTAG</sequence>
<name>A0A3M5DC68_PSEAI</name>
<protein>
    <recommendedName>
        <fullName evidence="3">Transcriptional regulator</fullName>
    </recommendedName>
</protein>
<comment type="caution">
    <text evidence="1">The sequence shown here is derived from an EMBL/GenBank/DDBJ whole genome shotgun (WGS) entry which is preliminary data.</text>
</comment>
<gene>
    <name evidence="1" type="ORF">ALP65_00203</name>
</gene>
<evidence type="ECO:0000313" key="1">
    <source>
        <dbReference type="EMBL" id="RMS47649.1"/>
    </source>
</evidence>
<organism evidence="1 2">
    <name type="scientific">Pseudomonas aeruginosa</name>
    <dbReference type="NCBI Taxonomy" id="287"/>
    <lineage>
        <taxon>Bacteria</taxon>
        <taxon>Pseudomonadati</taxon>
        <taxon>Pseudomonadota</taxon>
        <taxon>Gammaproteobacteria</taxon>
        <taxon>Pseudomonadales</taxon>
        <taxon>Pseudomonadaceae</taxon>
        <taxon>Pseudomonas</taxon>
    </lineage>
</organism>